<proteinExistence type="predicted"/>
<reference evidence="1 2" key="1">
    <citation type="journal article" date="2011" name="Science">
        <title>The ecoresponsive genome of Daphnia pulex.</title>
        <authorList>
            <person name="Colbourne J.K."/>
            <person name="Pfrender M.E."/>
            <person name="Gilbert D."/>
            <person name="Thomas W.K."/>
            <person name="Tucker A."/>
            <person name="Oakley T.H."/>
            <person name="Tokishita S."/>
            <person name="Aerts A."/>
            <person name="Arnold G.J."/>
            <person name="Basu M.K."/>
            <person name="Bauer D.J."/>
            <person name="Caceres C.E."/>
            <person name="Carmel L."/>
            <person name="Casola C."/>
            <person name="Choi J.H."/>
            <person name="Detter J.C."/>
            <person name="Dong Q."/>
            <person name="Dusheyko S."/>
            <person name="Eads B.D."/>
            <person name="Frohlich T."/>
            <person name="Geiler-Samerotte K.A."/>
            <person name="Gerlach D."/>
            <person name="Hatcher P."/>
            <person name="Jogdeo S."/>
            <person name="Krijgsveld J."/>
            <person name="Kriventseva E.V."/>
            <person name="Kultz D."/>
            <person name="Laforsch C."/>
            <person name="Lindquist E."/>
            <person name="Lopez J."/>
            <person name="Manak J.R."/>
            <person name="Muller J."/>
            <person name="Pangilinan J."/>
            <person name="Patwardhan R.P."/>
            <person name="Pitluck S."/>
            <person name="Pritham E.J."/>
            <person name="Rechtsteiner A."/>
            <person name="Rho M."/>
            <person name="Rogozin I.B."/>
            <person name="Sakarya O."/>
            <person name="Salamov A."/>
            <person name="Schaack S."/>
            <person name="Shapiro H."/>
            <person name="Shiga Y."/>
            <person name="Skalitzky C."/>
            <person name="Smith Z."/>
            <person name="Souvorov A."/>
            <person name="Sung W."/>
            <person name="Tang Z."/>
            <person name="Tsuchiya D."/>
            <person name="Tu H."/>
            <person name="Vos H."/>
            <person name="Wang M."/>
            <person name="Wolf Y.I."/>
            <person name="Yamagata H."/>
            <person name="Yamada T."/>
            <person name="Ye Y."/>
            <person name="Shaw J.R."/>
            <person name="Andrews J."/>
            <person name="Crease T.J."/>
            <person name="Tang H."/>
            <person name="Lucas S.M."/>
            <person name="Robertson H.M."/>
            <person name="Bork P."/>
            <person name="Koonin E.V."/>
            <person name="Zdobnov E.M."/>
            <person name="Grigoriev I.V."/>
            <person name="Lynch M."/>
            <person name="Boore J.L."/>
        </authorList>
    </citation>
    <scope>NUCLEOTIDE SEQUENCE [LARGE SCALE GENOMIC DNA]</scope>
</reference>
<evidence type="ECO:0000313" key="1">
    <source>
        <dbReference type="EMBL" id="EFX75864.1"/>
    </source>
</evidence>
<sequence length="317" mass="36112">MNPNFDHSKYFVSTLTINGERPVISPNFKYLNETELDYCKRKIAVKIVQLNFARVKIITSIRDARATTGHARRCLQTRGDKITGEIRTLEIKFDELSIPNFPICRLSRKARIGRFALPAGVSVYLTKLRKKESTPRAPVEPDLLAEATGVISPIPRVTEEIKWKPTVETEADTSIFDNVDEFIRLPVDDIIKRLQEEQKTGTPDLRDRARFLDQLWRKDLSPEFDWNNYSGELNEATGFRGWDSDDDTLSNYNLDLIYPYQDDSDDDTLSTFDLDLLYPDDDMALTQAAIDTLQVAGQNNTAALVTGMRTLAAQKKL</sequence>
<dbReference type="HOGENOM" id="CLU_877892_0_0_1"/>
<dbReference type="EMBL" id="GL732572">
    <property type="protein sequence ID" value="EFX75864.1"/>
    <property type="molecule type" value="Genomic_DNA"/>
</dbReference>
<evidence type="ECO:0000313" key="2">
    <source>
        <dbReference type="Proteomes" id="UP000000305"/>
    </source>
</evidence>
<organism evidence="1 2">
    <name type="scientific">Daphnia pulex</name>
    <name type="common">Water flea</name>
    <dbReference type="NCBI Taxonomy" id="6669"/>
    <lineage>
        <taxon>Eukaryota</taxon>
        <taxon>Metazoa</taxon>
        <taxon>Ecdysozoa</taxon>
        <taxon>Arthropoda</taxon>
        <taxon>Crustacea</taxon>
        <taxon>Branchiopoda</taxon>
        <taxon>Diplostraca</taxon>
        <taxon>Cladocera</taxon>
        <taxon>Anomopoda</taxon>
        <taxon>Daphniidae</taxon>
        <taxon>Daphnia</taxon>
    </lineage>
</organism>
<accession>E9GXF6</accession>
<dbReference type="InParanoid" id="E9GXF6"/>
<name>E9GXF6_DAPPU</name>
<protein>
    <submittedName>
        <fullName evidence="1">Uncharacterized protein</fullName>
    </submittedName>
</protein>
<dbReference type="KEGG" id="dpx:DAPPUDRAFT_107536"/>
<dbReference type="AlphaFoldDB" id="E9GXF6"/>
<dbReference type="Proteomes" id="UP000000305">
    <property type="component" value="Unassembled WGS sequence"/>
</dbReference>
<dbReference type="PhylomeDB" id="E9GXF6"/>
<gene>
    <name evidence="1" type="ORF">DAPPUDRAFT_107536</name>
</gene>
<keyword evidence="2" id="KW-1185">Reference proteome</keyword>